<protein>
    <submittedName>
        <fullName evidence="2">Uncharacterized protein</fullName>
    </submittedName>
</protein>
<gene>
    <name evidence="2" type="ORF">Daesc_004273</name>
</gene>
<feature type="region of interest" description="Disordered" evidence="1">
    <location>
        <begin position="212"/>
        <end position="341"/>
    </location>
</feature>
<feature type="compositionally biased region" description="Low complexity" evidence="1">
    <location>
        <begin position="254"/>
        <end position="263"/>
    </location>
</feature>
<proteinExistence type="predicted"/>
<feature type="compositionally biased region" description="Basic and acidic residues" evidence="1">
    <location>
        <begin position="239"/>
        <end position="250"/>
    </location>
</feature>
<feature type="compositionally biased region" description="Basic and acidic residues" evidence="1">
    <location>
        <begin position="264"/>
        <end position="273"/>
    </location>
</feature>
<dbReference type="AlphaFoldDB" id="A0AAX6MP94"/>
<evidence type="ECO:0000313" key="2">
    <source>
        <dbReference type="EMBL" id="KAK6954306.1"/>
    </source>
</evidence>
<organism evidence="2 3">
    <name type="scientific">Daldinia eschscholtzii</name>
    <dbReference type="NCBI Taxonomy" id="292717"/>
    <lineage>
        <taxon>Eukaryota</taxon>
        <taxon>Fungi</taxon>
        <taxon>Dikarya</taxon>
        <taxon>Ascomycota</taxon>
        <taxon>Pezizomycotina</taxon>
        <taxon>Sordariomycetes</taxon>
        <taxon>Xylariomycetidae</taxon>
        <taxon>Xylariales</taxon>
        <taxon>Hypoxylaceae</taxon>
        <taxon>Daldinia</taxon>
    </lineage>
</organism>
<dbReference type="EMBL" id="JBANMG010000004">
    <property type="protein sequence ID" value="KAK6954306.1"/>
    <property type="molecule type" value="Genomic_DNA"/>
</dbReference>
<sequence length="341" mass="38874">MPAMNKDHIPLANCPKKGTPIRGCAIPFDELPDLLKLRLRLDEVATFDWSIPKVPRQGPTIHNVCMRNLDEFICSFESSREKGDLEEFKKARLRPEFASLPEEEILRQMACFAQDRALMINYLLGSRVSPVYHQDYVDKTRPPDTKYEREELKKDRPRIATKMVEAFWGFEHSGNPLPTHEHKLLGISAYDGWAERIDDKLIKMAKRLNKDPQRLRDLPAKGDTNEGSKSNPIVIESDDSSKEVNSEPKRVQKKVTGTKGTTKFTKEVSGERHTAKKRAVLPNQSNLSSSQAAEQELDDAEEMVSPTFGVFPPESPRRKDRKEKRASISSALKSREKHARN</sequence>
<keyword evidence="3" id="KW-1185">Reference proteome</keyword>
<comment type="caution">
    <text evidence="2">The sequence shown here is derived from an EMBL/GenBank/DDBJ whole genome shotgun (WGS) entry which is preliminary data.</text>
</comment>
<dbReference type="Proteomes" id="UP001369815">
    <property type="component" value="Unassembled WGS sequence"/>
</dbReference>
<reference evidence="2 3" key="1">
    <citation type="journal article" date="2024" name="Front Chem Biol">
        <title>Unveiling the potential of Daldinia eschscholtzii MFLUCC 19-0629 through bioactivity and bioinformatics studies for enhanced sustainable agriculture production.</title>
        <authorList>
            <person name="Brooks S."/>
            <person name="Weaver J.A."/>
            <person name="Klomchit A."/>
            <person name="Alharthi S.A."/>
            <person name="Onlamun T."/>
            <person name="Nurani R."/>
            <person name="Vong T.K."/>
            <person name="Alberti F."/>
            <person name="Greco C."/>
        </authorList>
    </citation>
    <scope>NUCLEOTIDE SEQUENCE [LARGE SCALE GENOMIC DNA]</scope>
    <source>
        <strain evidence="2">MFLUCC 19-0629</strain>
    </source>
</reference>
<evidence type="ECO:0000313" key="3">
    <source>
        <dbReference type="Proteomes" id="UP001369815"/>
    </source>
</evidence>
<evidence type="ECO:0000256" key="1">
    <source>
        <dbReference type="SAM" id="MobiDB-lite"/>
    </source>
</evidence>
<name>A0AAX6MP94_9PEZI</name>
<accession>A0AAX6MP94</accession>
<feature type="compositionally biased region" description="Basic and acidic residues" evidence="1">
    <location>
        <begin position="212"/>
        <end position="226"/>
    </location>
</feature>